<gene>
    <name evidence="2" type="ORF">DNU06_17195</name>
</gene>
<feature type="transmembrane region" description="Helical" evidence="1">
    <location>
        <begin position="12"/>
        <end position="32"/>
    </location>
</feature>
<dbReference type="Proteomes" id="UP000249248">
    <property type="component" value="Unassembled WGS sequence"/>
</dbReference>
<evidence type="ECO:0000313" key="2">
    <source>
        <dbReference type="EMBL" id="PZE15611.1"/>
    </source>
</evidence>
<proteinExistence type="predicted"/>
<dbReference type="AlphaFoldDB" id="A0A2W1MYH8"/>
<accession>A0A2W1MYH8</accession>
<keyword evidence="1" id="KW-0472">Membrane</keyword>
<sequence>MKSKNIQVFSENIGAYHLIIFVLISFLSIIYFSFPFSIIGPLLSLAGIIYSAFVVSKHYLVNYEITEKSVKLNLSQFLNSDKTIFINIADFHFELFQQFKGAYFIKINSNNESIDLFCSKSRSLNYYVDLLNDISKVKMFSSFEKSELSNIKKLAANKN</sequence>
<dbReference type="EMBL" id="QKSB01000029">
    <property type="protein sequence ID" value="PZE15611.1"/>
    <property type="molecule type" value="Genomic_DNA"/>
</dbReference>
<dbReference type="RefSeq" id="WP_111064742.1">
    <property type="nucleotide sequence ID" value="NZ_JBHUCU010000010.1"/>
</dbReference>
<organism evidence="2 3">
    <name type="scientific">Putridiphycobacter roseus</name>
    <dbReference type="NCBI Taxonomy" id="2219161"/>
    <lineage>
        <taxon>Bacteria</taxon>
        <taxon>Pseudomonadati</taxon>
        <taxon>Bacteroidota</taxon>
        <taxon>Flavobacteriia</taxon>
        <taxon>Flavobacteriales</taxon>
        <taxon>Crocinitomicaceae</taxon>
        <taxon>Putridiphycobacter</taxon>
    </lineage>
</organism>
<comment type="caution">
    <text evidence="2">The sequence shown here is derived from an EMBL/GenBank/DDBJ whole genome shotgun (WGS) entry which is preliminary data.</text>
</comment>
<keyword evidence="3" id="KW-1185">Reference proteome</keyword>
<keyword evidence="1" id="KW-1133">Transmembrane helix</keyword>
<evidence type="ECO:0000313" key="3">
    <source>
        <dbReference type="Proteomes" id="UP000249248"/>
    </source>
</evidence>
<evidence type="ECO:0000256" key="1">
    <source>
        <dbReference type="SAM" id="Phobius"/>
    </source>
</evidence>
<keyword evidence="1" id="KW-0812">Transmembrane</keyword>
<name>A0A2W1MYH8_9FLAO</name>
<feature type="transmembrane region" description="Helical" evidence="1">
    <location>
        <begin position="38"/>
        <end position="55"/>
    </location>
</feature>
<reference evidence="2 3" key="1">
    <citation type="submission" date="2018-06" db="EMBL/GenBank/DDBJ databases">
        <title>The draft genome sequence of Crocinitomix sp. SM1701.</title>
        <authorList>
            <person name="Zhang X."/>
        </authorList>
    </citation>
    <scope>NUCLEOTIDE SEQUENCE [LARGE SCALE GENOMIC DNA]</scope>
    <source>
        <strain evidence="2 3">SM1701</strain>
    </source>
</reference>
<protein>
    <submittedName>
        <fullName evidence="2">Uncharacterized protein</fullName>
    </submittedName>
</protein>